<sequence>MPDKIDIFIFGSYLNSDNPKDVDLIIIYDSNIYTGSSIFDSCLKLISQIKEKCGLPVDVTYLSINEEIETRFLKIVNAMPINDVFNIIREE</sequence>
<reference evidence="2 3" key="1">
    <citation type="submission" date="2023-09" db="EMBL/GenBank/DDBJ databases">
        <authorList>
            <person name="Page C.A."/>
            <person name="Perez-Diaz I.M."/>
        </authorList>
    </citation>
    <scope>NUCLEOTIDE SEQUENCE [LARGE SCALE GENOMIC DNA]</scope>
    <source>
        <strain evidence="2 3">Ll15</strain>
    </source>
</reference>
<name>A0ABZ0S214_9BACI</name>
<dbReference type="Pfam" id="PF18765">
    <property type="entry name" value="Polbeta"/>
    <property type="match status" value="1"/>
</dbReference>
<dbReference type="Proteomes" id="UP001322664">
    <property type="component" value="Chromosome"/>
</dbReference>
<organism evidence="2 3">
    <name type="scientific">Lysinibacillus louembei</name>
    <dbReference type="NCBI Taxonomy" id="1470088"/>
    <lineage>
        <taxon>Bacteria</taxon>
        <taxon>Bacillati</taxon>
        <taxon>Bacillota</taxon>
        <taxon>Bacilli</taxon>
        <taxon>Bacillales</taxon>
        <taxon>Bacillaceae</taxon>
        <taxon>Lysinibacillus</taxon>
    </lineage>
</organism>
<evidence type="ECO:0000313" key="2">
    <source>
        <dbReference type="EMBL" id="WPK13068.1"/>
    </source>
</evidence>
<accession>A0ABZ0S214</accession>
<keyword evidence="3" id="KW-1185">Reference proteome</keyword>
<dbReference type="InterPro" id="IPR043519">
    <property type="entry name" value="NT_sf"/>
</dbReference>
<feature type="domain" description="Polymerase beta nucleotidyltransferase" evidence="1">
    <location>
        <begin position="7"/>
        <end position="66"/>
    </location>
</feature>
<proteinExistence type="predicted"/>
<dbReference type="SUPFAM" id="SSF81301">
    <property type="entry name" value="Nucleotidyltransferase"/>
    <property type="match status" value="1"/>
</dbReference>
<evidence type="ECO:0000259" key="1">
    <source>
        <dbReference type="Pfam" id="PF18765"/>
    </source>
</evidence>
<gene>
    <name evidence="2" type="ORF">R6U77_05115</name>
</gene>
<evidence type="ECO:0000313" key="3">
    <source>
        <dbReference type="Proteomes" id="UP001322664"/>
    </source>
</evidence>
<dbReference type="RefSeq" id="WP_319837672.1">
    <property type="nucleotide sequence ID" value="NZ_CP137624.1"/>
</dbReference>
<protein>
    <submittedName>
        <fullName evidence="2">Nucleotidyltransferase domain-containing protein</fullName>
    </submittedName>
</protein>
<dbReference type="EMBL" id="CP137624">
    <property type="protein sequence ID" value="WPK13068.1"/>
    <property type="molecule type" value="Genomic_DNA"/>
</dbReference>
<dbReference type="InterPro" id="IPR041633">
    <property type="entry name" value="Polbeta"/>
</dbReference>